<dbReference type="AlphaFoldDB" id="A0AAN4VV50"/>
<sequence>MNSPLFSLKRFITFGYGCQKEQHPKFEPTLEISLLPFCTIFSYSLHFFGCSTSKNTESAHKSLLLS</sequence>
<protein>
    <submittedName>
        <fullName evidence="1">Uncharacterized protein</fullName>
    </submittedName>
</protein>
<evidence type="ECO:0000313" key="1">
    <source>
        <dbReference type="EMBL" id="GJM59508.1"/>
    </source>
</evidence>
<proteinExistence type="predicted"/>
<dbReference type="Proteomes" id="UP001310022">
    <property type="component" value="Unassembled WGS sequence"/>
</dbReference>
<comment type="caution">
    <text evidence="1">The sequence shown here is derived from an EMBL/GenBank/DDBJ whole genome shotgun (WGS) entry which is preliminary data.</text>
</comment>
<reference evidence="1 2" key="1">
    <citation type="submission" date="2021-12" db="EMBL/GenBank/DDBJ databases">
        <title>Genome sequencing of bacteria with rrn-lacking chromosome and rrn-plasmid.</title>
        <authorList>
            <person name="Anda M."/>
            <person name="Iwasaki W."/>
        </authorList>
    </citation>
    <scope>NUCLEOTIDE SEQUENCE [LARGE SCALE GENOMIC DNA]</scope>
    <source>
        <strain evidence="1 2">NBRC 15940</strain>
    </source>
</reference>
<evidence type="ECO:0000313" key="2">
    <source>
        <dbReference type="Proteomes" id="UP001310022"/>
    </source>
</evidence>
<accession>A0AAN4VV50</accession>
<name>A0AAN4VV50_9BACT</name>
<dbReference type="EMBL" id="BQKE01000001">
    <property type="protein sequence ID" value="GJM59508.1"/>
    <property type="molecule type" value="Genomic_DNA"/>
</dbReference>
<organism evidence="1 2">
    <name type="scientific">Persicobacter diffluens</name>
    <dbReference type="NCBI Taxonomy" id="981"/>
    <lineage>
        <taxon>Bacteria</taxon>
        <taxon>Pseudomonadati</taxon>
        <taxon>Bacteroidota</taxon>
        <taxon>Cytophagia</taxon>
        <taxon>Cytophagales</taxon>
        <taxon>Persicobacteraceae</taxon>
        <taxon>Persicobacter</taxon>
    </lineage>
</organism>
<gene>
    <name evidence="1" type="ORF">PEDI_00600</name>
</gene>
<keyword evidence="2" id="KW-1185">Reference proteome</keyword>